<dbReference type="Gene3D" id="3.90.550.20">
    <property type="match status" value="1"/>
</dbReference>
<dbReference type="AlphaFoldDB" id="A0A139HXT1"/>
<dbReference type="Proteomes" id="UP000070133">
    <property type="component" value="Unassembled WGS sequence"/>
</dbReference>
<dbReference type="Pfam" id="PF05704">
    <property type="entry name" value="Caps_synth"/>
    <property type="match status" value="1"/>
</dbReference>
<name>A0A139HXT1_9PEZI</name>
<dbReference type="InterPro" id="IPR008441">
    <property type="entry name" value="AfumC-like_glycosyl_Trfase"/>
</dbReference>
<dbReference type="GO" id="GO:0016757">
    <property type="term" value="F:glycosyltransferase activity"/>
    <property type="evidence" value="ECO:0007669"/>
    <property type="project" value="InterPro"/>
</dbReference>
<dbReference type="InterPro" id="IPR029044">
    <property type="entry name" value="Nucleotide-diphossugar_trans"/>
</dbReference>
<protein>
    <recommendedName>
        <fullName evidence="3">Capsule polysaccharide biosynthesis protein</fullName>
    </recommendedName>
</protein>
<sequence length="405" mass="46224">MAPKFPIPCELQHDLRYVELEDTRSDQEILQSLAQHVPITSEKNIWAFWHAGIASMPTWCQRNVVNWVRLCPTWTVRVLDNVPESPNYAMVWVSKDMLPECFTNRTMDGPWTGPHSADFLRGPCLYLYGGAWVDVGCILVRSIDDMCWNQLQDASSPFTVAAPWAFDLCIANYFIAARKGDLFVKHWHVQPISGLISRHAIFMALWHGQTNCADLGSHPLLAEVLPQIKFGQNPFKLHFNISPKTLAGYVAQIAAWARLCMIEEPHGGFNGRAYYREHIMLFNAITETSPERLLPHCTAEDILRVFKTKLDADPESASYRTAHKLIWGILAKSSMLKVAHAKHLTKSPQLGIYLDQKENENLDIGPNTFFELLRYGSVHFEQVRKEMDIHEIEPYEAVIRKGILD</sequence>
<proteinExistence type="predicted"/>
<dbReference type="SUPFAM" id="SSF53448">
    <property type="entry name" value="Nucleotide-diphospho-sugar transferases"/>
    <property type="match status" value="1"/>
</dbReference>
<organism evidence="1 2">
    <name type="scientific">Pseudocercospora eumusae</name>
    <dbReference type="NCBI Taxonomy" id="321146"/>
    <lineage>
        <taxon>Eukaryota</taxon>
        <taxon>Fungi</taxon>
        <taxon>Dikarya</taxon>
        <taxon>Ascomycota</taxon>
        <taxon>Pezizomycotina</taxon>
        <taxon>Dothideomycetes</taxon>
        <taxon>Dothideomycetidae</taxon>
        <taxon>Mycosphaerellales</taxon>
        <taxon>Mycosphaerellaceae</taxon>
        <taxon>Pseudocercospora</taxon>
    </lineage>
</organism>
<accession>A0A139HXT1</accession>
<comment type="caution">
    <text evidence="1">The sequence shown here is derived from an EMBL/GenBank/DDBJ whole genome shotgun (WGS) entry which is preliminary data.</text>
</comment>
<gene>
    <name evidence="1" type="ORF">AC578_2482</name>
</gene>
<keyword evidence="2" id="KW-1185">Reference proteome</keyword>
<dbReference type="EMBL" id="LFZN01000003">
    <property type="protein sequence ID" value="KXT07266.1"/>
    <property type="molecule type" value="Genomic_DNA"/>
</dbReference>
<evidence type="ECO:0008006" key="3">
    <source>
        <dbReference type="Google" id="ProtNLM"/>
    </source>
</evidence>
<evidence type="ECO:0000313" key="2">
    <source>
        <dbReference type="Proteomes" id="UP000070133"/>
    </source>
</evidence>
<evidence type="ECO:0000313" key="1">
    <source>
        <dbReference type="EMBL" id="KXT07266.1"/>
    </source>
</evidence>
<dbReference type="OrthoDB" id="409543at2759"/>
<reference evidence="1 2" key="1">
    <citation type="submission" date="2015-07" db="EMBL/GenBank/DDBJ databases">
        <title>Comparative genomics of the Sigatoka disease complex on banana suggests a link between parallel evolutionary changes in Pseudocercospora fijiensis and Pseudocercospora eumusae and increased virulence on the banana host.</title>
        <authorList>
            <person name="Chang T.-C."/>
            <person name="Salvucci A."/>
            <person name="Crous P.W."/>
            <person name="Stergiopoulos I."/>
        </authorList>
    </citation>
    <scope>NUCLEOTIDE SEQUENCE [LARGE SCALE GENOMIC DNA]</scope>
    <source>
        <strain evidence="1 2">CBS 114824</strain>
    </source>
</reference>